<dbReference type="HOGENOM" id="CLU_072020_1_0_9"/>
<organism evidence="3 4">
    <name type="scientific">Alkaliphilus oremlandii (strain OhILAs)</name>
    <name type="common">Clostridium oremlandii (strain OhILAs)</name>
    <dbReference type="NCBI Taxonomy" id="350688"/>
    <lineage>
        <taxon>Bacteria</taxon>
        <taxon>Bacillati</taxon>
        <taxon>Bacillota</taxon>
        <taxon>Clostridia</taxon>
        <taxon>Peptostreptococcales</taxon>
        <taxon>Natronincolaceae</taxon>
        <taxon>Alkaliphilus</taxon>
    </lineage>
</organism>
<evidence type="ECO:0008006" key="5">
    <source>
        <dbReference type="Google" id="ProtNLM"/>
    </source>
</evidence>
<sequence length="301" mass="34578">MRYYIVSIASIFLSLAIGIFIGFNMNGNDIYVTQQQELINSLERRFDNFKAENDALENKIQNLSHLNEKQNILIENIVEDVVYKKLQGMNVAIIETTDNYFYVDLKDILASSGANIPVTIQYLNKAFRINGEELREINELFRLNLQTTEDMIYFINNEITNFLLKKEITAVFQYLITKEYIHCNLPYENLEGIGIDRIIVAGGSNENLNNKIEKLEVNLIKRLDNLNFKVIGVERLDVENSFIANLKKIKIPTIDNVNTRIGQVSLIYVLLGAEGHYGEKATADSLIPFYSMQQVRGEFVE</sequence>
<dbReference type="InterPro" id="IPR021522">
    <property type="entry name" value="MctB"/>
</dbReference>
<evidence type="ECO:0000313" key="4">
    <source>
        <dbReference type="Proteomes" id="UP000000269"/>
    </source>
</evidence>
<gene>
    <name evidence="3" type="ordered locus">Clos_1599</name>
</gene>
<dbReference type="GO" id="GO:0016020">
    <property type="term" value="C:membrane"/>
    <property type="evidence" value="ECO:0007669"/>
    <property type="project" value="InterPro"/>
</dbReference>
<feature type="coiled-coil region" evidence="1">
    <location>
        <begin position="32"/>
        <end position="73"/>
    </location>
</feature>
<dbReference type="Pfam" id="PF11382">
    <property type="entry name" value="MctB"/>
    <property type="match status" value="1"/>
</dbReference>
<proteinExistence type="predicted"/>
<dbReference type="GO" id="GO:0055070">
    <property type="term" value="P:copper ion homeostasis"/>
    <property type="evidence" value="ECO:0007669"/>
    <property type="project" value="InterPro"/>
</dbReference>
<dbReference type="EMBL" id="CP000853">
    <property type="protein sequence ID" value="ABW19142.1"/>
    <property type="molecule type" value="Genomic_DNA"/>
</dbReference>
<dbReference type="eggNOG" id="ENOG502Z9M5">
    <property type="taxonomic scope" value="Bacteria"/>
</dbReference>
<evidence type="ECO:0000313" key="3">
    <source>
        <dbReference type="EMBL" id="ABW19142.1"/>
    </source>
</evidence>
<keyword evidence="1" id="KW-0175">Coiled coil</keyword>
<feature type="transmembrane region" description="Helical" evidence="2">
    <location>
        <begin position="5"/>
        <end position="25"/>
    </location>
</feature>
<dbReference type="Proteomes" id="UP000000269">
    <property type="component" value="Chromosome"/>
</dbReference>
<dbReference type="KEGG" id="aoe:Clos_1599"/>
<protein>
    <recommendedName>
        <fullName evidence="5">Copper transport outer membrane protein, MctB</fullName>
    </recommendedName>
</protein>
<evidence type="ECO:0000256" key="2">
    <source>
        <dbReference type="SAM" id="Phobius"/>
    </source>
</evidence>
<evidence type="ECO:0000256" key="1">
    <source>
        <dbReference type="SAM" id="Coils"/>
    </source>
</evidence>
<keyword evidence="2" id="KW-0472">Membrane</keyword>
<keyword evidence="2" id="KW-0812">Transmembrane</keyword>
<reference evidence="4" key="1">
    <citation type="submission" date="2007-10" db="EMBL/GenBank/DDBJ databases">
        <title>Complete genome of Alkaliphilus oremlandii OhILAs.</title>
        <authorList>
            <person name="Copeland A."/>
            <person name="Lucas S."/>
            <person name="Lapidus A."/>
            <person name="Barry K."/>
            <person name="Detter J.C."/>
            <person name="Glavina del Rio T."/>
            <person name="Hammon N."/>
            <person name="Israni S."/>
            <person name="Dalin E."/>
            <person name="Tice H."/>
            <person name="Pitluck S."/>
            <person name="Chain P."/>
            <person name="Malfatti S."/>
            <person name="Shin M."/>
            <person name="Vergez L."/>
            <person name="Schmutz J."/>
            <person name="Larimer F."/>
            <person name="Land M."/>
            <person name="Hauser L."/>
            <person name="Kyrpides N."/>
            <person name="Mikhailova N."/>
            <person name="Stolz J.F."/>
            <person name="Dawson A."/>
            <person name="Fisher E."/>
            <person name="Crable B."/>
            <person name="Perera E."/>
            <person name="Lisak J."/>
            <person name="Ranganathan M."/>
            <person name="Basu P."/>
            <person name="Richardson P."/>
        </authorList>
    </citation>
    <scope>NUCLEOTIDE SEQUENCE [LARGE SCALE GENOMIC DNA]</scope>
    <source>
        <strain evidence="4">OhILAs</strain>
    </source>
</reference>
<dbReference type="STRING" id="350688.Clos_1599"/>
<keyword evidence="2" id="KW-1133">Transmembrane helix</keyword>
<accession>A8MFH9</accession>
<keyword evidence="4" id="KW-1185">Reference proteome</keyword>
<name>A8MFH9_ALKOO</name>
<dbReference type="AlphaFoldDB" id="A8MFH9"/>